<sequence length="136" mass="14818">MIDGVQDTQGYNRYSYVKGNPLTLTDPTGYYSWGDFRKDWKKFFNEKLCPDSCGVGMDNNGNPTVYGGNAYGGQQNQAEWAPLEGLSGASAPEGTVPGAFQASGEYLAFILEYAERGYNPRVSGETSQYINRAALG</sequence>
<organism evidence="1 2">
    <name type="scientific">Microbulbifer aestuariivivens</name>
    <dbReference type="NCBI Taxonomy" id="1908308"/>
    <lineage>
        <taxon>Bacteria</taxon>
        <taxon>Pseudomonadati</taxon>
        <taxon>Pseudomonadota</taxon>
        <taxon>Gammaproteobacteria</taxon>
        <taxon>Cellvibrionales</taxon>
        <taxon>Microbulbiferaceae</taxon>
        <taxon>Microbulbifer</taxon>
    </lineage>
</organism>
<evidence type="ECO:0000313" key="1">
    <source>
        <dbReference type="EMBL" id="GAA5524104.1"/>
    </source>
</evidence>
<dbReference type="EMBL" id="BAABRT010000004">
    <property type="protein sequence ID" value="GAA5524104.1"/>
    <property type="molecule type" value="Genomic_DNA"/>
</dbReference>
<comment type="caution">
    <text evidence="1">The sequence shown here is derived from an EMBL/GenBank/DDBJ whole genome shotgun (WGS) entry which is preliminary data.</text>
</comment>
<evidence type="ECO:0000313" key="2">
    <source>
        <dbReference type="Proteomes" id="UP001408594"/>
    </source>
</evidence>
<accession>A0ABP9WLM2</accession>
<reference evidence="1 2" key="1">
    <citation type="submission" date="2024-02" db="EMBL/GenBank/DDBJ databases">
        <title>Microbulbifer aestuariivivens NBRC 112533.</title>
        <authorList>
            <person name="Ichikawa N."/>
            <person name="Katano-Makiyama Y."/>
            <person name="Hidaka K."/>
        </authorList>
    </citation>
    <scope>NUCLEOTIDE SEQUENCE [LARGE SCALE GENOMIC DNA]</scope>
    <source>
        <strain evidence="1 2">NBRC 112533</strain>
    </source>
</reference>
<protein>
    <recommendedName>
        <fullName evidence="3">RHS repeat-associated core domain-containing protein</fullName>
    </recommendedName>
</protein>
<name>A0ABP9WLM2_9GAMM</name>
<gene>
    <name evidence="1" type="ORF">Maes01_00657</name>
</gene>
<dbReference type="Proteomes" id="UP001408594">
    <property type="component" value="Unassembled WGS sequence"/>
</dbReference>
<proteinExistence type="predicted"/>
<evidence type="ECO:0008006" key="3">
    <source>
        <dbReference type="Google" id="ProtNLM"/>
    </source>
</evidence>
<dbReference type="Gene3D" id="2.180.10.10">
    <property type="entry name" value="RHS repeat-associated core"/>
    <property type="match status" value="1"/>
</dbReference>
<keyword evidence="2" id="KW-1185">Reference proteome</keyword>